<evidence type="ECO:0000313" key="2">
    <source>
        <dbReference type="EMBL" id="ELK16348.1"/>
    </source>
</evidence>
<feature type="compositionally biased region" description="Basic and acidic residues" evidence="1">
    <location>
        <begin position="141"/>
        <end position="154"/>
    </location>
</feature>
<dbReference type="EMBL" id="KB030474">
    <property type="protein sequence ID" value="ELK16348.1"/>
    <property type="molecule type" value="Genomic_DNA"/>
</dbReference>
<sequence>MSAASGPRQAGSSLQALWWATLGTGLGSLPDSAITVNVIQLQPEPPLTQARAASGDWLLKGDHQPLVWLLKLGDQFLQVREDLLLNAFHGLQRHKRDTLVTVQLCVTCDTPSAAPAGKPKTNGLVQAPGSATSCSEACLSDTRDPATRGEEGDHVGPSWAVPVDTPEPGVVDCWQEGQMYGFHARELRVQGRRGRGG</sequence>
<proteinExistence type="predicted"/>
<feature type="region of interest" description="Disordered" evidence="1">
    <location>
        <begin position="140"/>
        <end position="162"/>
    </location>
</feature>
<dbReference type="InParanoid" id="L5KZW7"/>
<evidence type="ECO:0000256" key="1">
    <source>
        <dbReference type="SAM" id="MobiDB-lite"/>
    </source>
</evidence>
<dbReference type="AlphaFoldDB" id="L5KZW7"/>
<organism evidence="2 3">
    <name type="scientific">Pteropus alecto</name>
    <name type="common">Black flying fox</name>
    <dbReference type="NCBI Taxonomy" id="9402"/>
    <lineage>
        <taxon>Eukaryota</taxon>
        <taxon>Metazoa</taxon>
        <taxon>Chordata</taxon>
        <taxon>Craniata</taxon>
        <taxon>Vertebrata</taxon>
        <taxon>Euteleostomi</taxon>
        <taxon>Mammalia</taxon>
        <taxon>Eutheria</taxon>
        <taxon>Laurasiatheria</taxon>
        <taxon>Chiroptera</taxon>
        <taxon>Yinpterochiroptera</taxon>
        <taxon>Pteropodoidea</taxon>
        <taxon>Pteropodidae</taxon>
        <taxon>Pteropodinae</taxon>
        <taxon>Pteropus</taxon>
    </lineage>
</organism>
<name>L5KZW7_PTEAL</name>
<reference evidence="3" key="1">
    <citation type="journal article" date="2013" name="Science">
        <title>Comparative analysis of bat genomes provides insight into the evolution of flight and immunity.</title>
        <authorList>
            <person name="Zhang G."/>
            <person name="Cowled C."/>
            <person name="Shi Z."/>
            <person name="Huang Z."/>
            <person name="Bishop-Lilly K.A."/>
            <person name="Fang X."/>
            <person name="Wynne J.W."/>
            <person name="Xiong Z."/>
            <person name="Baker M.L."/>
            <person name="Zhao W."/>
            <person name="Tachedjian M."/>
            <person name="Zhu Y."/>
            <person name="Zhou P."/>
            <person name="Jiang X."/>
            <person name="Ng J."/>
            <person name="Yang L."/>
            <person name="Wu L."/>
            <person name="Xiao J."/>
            <person name="Feng Y."/>
            <person name="Chen Y."/>
            <person name="Sun X."/>
            <person name="Zhang Y."/>
            <person name="Marsh G.A."/>
            <person name="Crameri G."/>
            <person name="Broder C.C."/>
            <person name="Frey K.G."/>
            <person name="Wang L.F."/>
            <person name="Wang J."/>
        </authorList>
    </citation>
    <scope>NUCLEOTIDE SEQUENCE [LARGE SCALE GENOMIC DNA]</scope>
</reference>
<keyword evidence="3" id="KW-1185">Reference proteome</keyword>
<accession>L5KZW7</accession>
<dbReference type="Proteomes" id="UP000010552">
    <property type="component" value="Unassembled WGS sequence"/>
</dbReference>
<evidence type="ECO:0000313" key="3">
    <source>
        <dbReference type="Proteomes" id="UP000010552"/>
    </source>
</evidence>
<gene>
    <name evidence="2" type="ORF">PAL_GLEAN10017915</name>
</gene>
<protein>
    <submittedName>
        <fullName evidence="2">Uncharacterized protein</fullName>
    </submittedName>
</protein>